<feature type="signal peptide" evidence="1">
    <location>
        <begin position="1"/>
        <end position="24"/>
    </location>
</feature>
<proteinExistence type="predicted"/>
<accession>A0A2S7SQD6</accession>
<comment type="caution">
    <text evidence="2">The sequence shown here is derived from an EMBL/GenBank/DDBJ whole genome shotgun (WGS) entry which is preliminary data.</text>
</comment>
<sequence length="467" mass="51785">MIFRLKRASLALLLILTTFSCALAQEKDKVVTLTVSGSGKTQDEAKQSALRSAIEQTFGAFISSKTEILNDKVVADQISSVASGNIQSFDVLNASQLPDGTWGVMLKAVVSVSKLSSFVQAKGIAVEFNGAVFAMNIKQQLLNEQGEFKSIVDLLMLLHEPMQTAYDYEIKTSESKASSIIDKEGKNWNIPIVVTATTNKNIDVCSEYLFKTLKAISLTREEVQTYAELKKLYFQYEITYKGQSKKIYLRTLASSLALTNFNYCIEGYIRSFKVVSDVETYGNGEIHFYKVAHPGSITLLASGQKAATFMWDDPKTLQQIEHISGYVVKPRGIHSLIKNGGVVIYEENGHGLVAAITDIDPAMKWDVAKKECDELGMGGYHDWRLPSVKELKLVYQNLGKDDIGGFNTITKKNSQHVAIGIPIMDANLVHLGYWSANNHTAIDFDNGESFKIRFDICNCSTRAVRSF</sequence>
<evidence type="ECO:0000313" key="3">
    <source>
        <dbReference type="Proteomes" id="UP000239872"/>
    </source>
</evidence>
<evidence type="ECO:0000313" key="2">
    <source>
        <dbReference type="EMBL" id="PQJ09122.1"/>
    </source>
</evidence>
<protein>
    <recommendedName>
        <fullName evidence="4">DUF1566 domain-containing protein</fullName>
    </recommendedName>
</protein>
<keyword evidence="3" id="KW-1185">Reference proteome</keyword>
<feature type="chain" id="PRO_5015567171" description="DUF1566 domain-containing protein" evidence="1">
    <location>
        <begin position="25"/>
        <end position="467"/>
    </location>
</feature>
<evidence type="ECO:0000256" key="1">
    <source>
        <dbReference type="SAM" id="SignalP"/>
    </source>
</evidence>
<dbReference type="PROSITE" id="PS51257">
    <property type="entry name" value="PROKAR_LIPOPROTEIN"/>
    <property type="match status" value="1"/>
</dbReference>
<gene>
    <name evidence="2" type="ORF">CJD36_020200</name>
</gene>
<dbReference type="RefSeq" id="WP_105041027.1">
    <property type="nucleotide sequence ID" value="NZ_PPSL01000007.1"/>
</dbReference>
<dbReference type="Proteomes" id="UP000239872">
    <property type="component" value="Unassembled WGS sequence"/>
</dbReference>
<keyword evidence="1" id="KW-0732">Signal</keyword>
<name>A0A2S7SQD6_9BACT</name>
<dbReference type="OrthoDB" id="9765957at2"/>
<dbReference type="AlphaFoldDB" id="A0A2S7SQD6"/>
<organism evidence="2 3">
    <name type="scientific">Flavipsychrobacter stenotrophus</name>
    <dbReference type="NCBI Taxonomy" id="2077091"/>
    <lineage>
        <taxon>Bacteria</taxon>
        <taxon>Pseudomonadati</taxon>
        <taxon>Bacteroidota</taxon>
        <taxon>Chitinophagia</taxon>
        <taxon>Chitinophagales</taxon>
        <taxon>Chitinophagaceae</taxon>
        <taxon>Flavipsychrobacter</taxon>
    </lineage>
</organism>
<reference evidence="2 3" key="1">
    <citation type="submission" date="2018-01" db="EMBL/GenBank/DDBJ databases">
        <title>A novel member of the phylum Bacteroidetes isolated from glacier ice.</title>
        <authorList>
            <person name="Liu Q."/>
            <person name="Xin Y.-H."/>
        </authorList>
    </citation>
    <scope>NUCLEOTIDE SEQUENCE [LARGE SCALE GENOMIC DNA]</scope>
    <source>
        <strain evidence="2 3">RB1R16</strain>
    </source>
</reference>
<dbReference type="EMBL" id="PPSL01000007">
    <property type="protein sequence ID" value="PQJ09122.1"/>
    <property type="molecule type" value="Genomic_DNA"/>
</dbReference>
<evidence type="ECO:0008006" key="4">
    <source>
        <dbReference type="Google" id="ProtNLM"/>
    </source>
</evidence>